<proteinExistence type="predicted"/>
<evidence type="ECO:0000313" key="3">
    <source>
        <dbReference type="Proteomes" id="UP000184609"/>
    </source>
</evidence>
<keyword evidence="3" id="KW-1185">Reference proteome</keyword>
<name>A0A1M7Z5J3_9BACT</name>
<evidence type="ECO:0000256" key="1">
    <source>
        <dbReference type="SAM" id="SignalP"/>
    </source>
</evidence>
<feature type="signal peptide" evidence="1">
    <location>
        <begin position="1"/>
        <end position="25"/>
    </location>
</feature>
<dbReference type="PROSITE" id="PS51257">
    <property type="entry name" value="PROKAR_LIPOPROTEIN"/>
    <property type="match status" value="1"/>
</dbReference>
<reference evidence="3" key="1">
    <citation type="submission" date="2016-12" db="EMBL/GenBank/DDBJ databases">
        <authorList>
            <person name="Varghese N."/>
            <person name="Submissions S."/>
        </authorList>
    </citation>
    <scope>NUCLEOTIDE SEQUENCE [LARGE SCALE GENOMIC DNA]</scope>
    <source>
        <strain evidence="3">DSM 25035</strain>
    </source>
</reference>
<accession>A0A1M7Z5J3</accession>
<dbReference type="OrthoDB" id="9857421at2"/>
<gene>
    <name evidence="2" type="ORF">SAMN04488108_0651</name>
</gene>
<sequence length="226" mass="24914">MEKFKSMIGSAAIFCMLLVVVSCNMDETANSPDLGNDNIKLVKPGIPVPADYIPGKVNARENWMAGEGWAKAYEIPYYTEVFGGIQETYSFEATLKAGEISGTFEVTDYFELFDQTNWVKGEVTCMVFEDDCKTVRITGIITDSDDPNNIGDFAYWIAEDNGNGGLDASTDIRWGMSQEAAEYHCEFGFTKEEFDLAGFSLFLPTEGNIKVKSLDCNGNVTGDHGN</sequence>
<dbReference type="EMBL" id="FRXN01000001">
    <property type="protein sequence ID" value="SHO60218.1"/>
    <property type="molecule type" value="Genomic_DNA"/>
</dbReference>
<organism evidence="2 3">
    <name type="scientific">Algoriphagus zhangzhouensis</name>
    <dbReference type="NCBI Taxonomy" id="1073327"/>
    <lineage>
        <taxon>Bacteria</taxon>
        <taxon>Pseudomonadati</taxon>
        <taxon>Bacteroidota</taxon>
        <taxon>Cytophagia</taxon>
        <taxon>Cytophagales</taxon>
        <taxon>Cyclobacteriaceae</taxon>
        <taxon>Algoriphagus</taxon>
    </lineage>
</organism>
<keyword evidence="1" id="KW-0732">Signal</keyword>
<dbReference type="RefSeq" id="WP_073570303.1">
    <property type="nucleotide sequence ID" value="NZ_FRXN01000001.1"/>
</dbReference>
<evidence type="ECO:0000313" key="2">
    <source>
        <dbReference type="EMBL" id="SHO60218.1"/>
    </source>
</evidence>
<dbReference type="AlphaFoldDB" id="A0A1M7Z5J3"/>
<feature type="chain" id="PRO_5012907164" description="Lipoprotein" evidence="1">
    <location>
        <begin position="26"/>
        <end position="226"/>
    </location>
</feature>
<protein>
    <recommendedName>
        <fullName evidence="4">Lipoprotein</fullName>
    </recommendedName>
</protein>
<evidence type="ECO:0008006" key="4">
    <source>
        <dbReference type="Google" id="ProtNLM"/>
    </source>
</evidence>
<dbReference type="Proteomes" id="UP000184609">
    <property type="component" value="Unassembled WGS sequence"/>
</dbReference>